<dbReference type="InterPro" id="IPR011944">
    <property type="entry name" value="Steroid_delta5-4_isomerase"/>
</dbReference>
<dbReference type="InterPro" id="IPR032710">
    <property type="entry name" value="NTF2-like_dom_sf"/>
</dbReference>
<dbReference type="Proteomes" id="UP000515512">
    <property type="component" value="Chromosome"/>
</dbReference>
<name>A0A7D6VCV0_9NOCA</name>
<protein>
    <submittedName>
        <fullName evidence="2">SgcJ/EcaC family oxidoreductase</fullName>
    </submittedName>
</protein>
<feature type="domain" description="DUF4440" evidence="1">
    <location>
        <begin position="12"/>
        <end position="119"/>
    </location>
</feature>
<dbReference type="KEGG" id="nhu:H0264_15535"/>
<dbReference type="NCBIfam" id="TIGR02246">
    <property type="entry name" value="SgcJ/EcaC family oxidoreductase"/>
    <property type="match status" value="1"/>
</dbReference>
<evidence type="ECO:0000259" key="1">
    <source>
        <dbReference type="Pfam" id="PF14534"/>
    </source>
</evidence>
<dbReference type="InterPro" id="IPR027843">
    <property type="entry name" value="DUF4440"/>
</dbReference>
<evidence type="ECO:0000313" key="3">
    <source>
        <dbReference type="Proteomes" id="UP000515512"/>
    </source>
</evidence>
<dbReference type="AlphaFoldDB" id="A0A7D6VCV0"/>
<proteinExistence type="predicted"/>
<keyword evidence="3" id="KW-1185">Reference proteome</keyword>
<organism evidence="2 3">
    <name type="scientific">Nocardia huaxiensis</name>
    <dbReference type="NCBI Taxonomy" id="2755382"/>
    <lineage>
        <taxon>Bacteria</taxon>
        <taxon>Bacillati</taxon>
        <taxon>Actinomycetota</taxon>
        <taxon>Actinomycetes</taxon>
        <taxon>Mycobacteriales</taxon>
        <taxon>Nocardiaceae</taxon>
        <taxon>Nocardia</taxon>
    </lineage>
</organism>
<sequence length="130" mass="14319">MMSSVASDLLVRYEDAFNANDADAMNALFWEDCTFVNFSGSLVTDRDELLAKQRFVFAPGGPLHGVDVRYQQEATVALTPTVVQIVARQRGKDSDDAAQDPMHGVIILTAELRGDDWRIRTGQNTPVAAF</sequence>
<reference evidence="2 3" key="1">
    <citation type="submission" date="2020-07" db="EMBL/GenBank/DDBJ databases">
        <authorList>
            <person name="Zhuang K."/>
            <person name="Ran Y."/>
        </authorList>
    </citation>
    <scope>NUCLEOTIDE SEQUENCE [LARGE SCALE GENOMIC DNA]</scope>
    <source>
        <strain evidence="2 3">WCH-YHL-001</strain>
    </source>
</reference>
<dbReference type="SUPFAM" id="SSF54427">
    <property type="entry name" value="NTF2-like"/>
    <property type="match status" value="1"/>
</dbReference>
<evidence type="ECO:0000313" key="2">
    <source>
        <dbReference type="EMBL" id="QLY33452.1"/>
    </source>
</evidence>
<gene>
    <name evidence="2" type="ORF">H0264_15535</name>
</gene>
<accession>A0A7D6VCV0</accession>
<dbReference type="Gene3D" id="3.10.450.50">
    <property type="match status" value="1"/>
</dbReference>
<dbReference type="Pfam" id="PF14534">
    <property type="entry name" value="DUF4440"/>
    <property type="match status" value="1"/>
</dbReference>
<dbReference type="EMBL" id="CP059399">
    <property type="protein sequence ID" value="QLY33452.1"/>
    <property type="molecule type" value="Genomic_DNA"/>
</dbReference>